<proteinExistence type="predicted"/>
<sequence length="78" mass="8694">MTRKHDDGEISGRETELFMQISEQSCSDIMVDILPLMREECAASLPELSVKPPRSATITATYIPSDTLLAVLVSELRR</sequence>
<evidence type="ECO:0000313" key="1">
    <source>
        <dbReference type="EMBL" id="ERL51312.1"/>
    </source>
</evidence>
<keyword evidence="2" id="KW-1185">Reference proteome</keyword>
<reference evidence="1 2" key="1">
    <citation type="submission" date="2013-08" db="EMBL/GenBank/DDBJ databases">
        <title>draft genome of Halomonas huanghegensis, strain BJGMM-B45T.</title>
        <authorList>
            <person name="Miao C."/>
            <person name="Wan Y."/>
            <person name="Jin W."/>
        </authorList>
    </citation>
    <scope>NUCLEOTIDE SEQUENCE [LARGE SCALE GENOMIC DNA]</scope>
    <source>
        <strain evidence="1 2">BJGMM-B45</strain>
    </source>
</reference>
<dbReference type="AlphaFoldDB" id="W1N6Z9"/>
<dbReference type="KEGG" id="hhu:AR456_13125"/>
<accession>W1N6Z9</accession>
<comment type="caution">
    <text evidence="1">The sequence shown here is derived from an EMBL/GenBank/DDBJ whole genome shotgun (WGS) entry which is preliminary data.</text>
</comment>
<evidence type="ECO:0000313" key="2">
    <source>
        <dbReference type="Proteomes" id="UP000019113"/>
    </source>
</evidence>
<dbReference type="EMBL" id="AVBC01000026">
    <property type="protein sequence ID" value="ERL51312.1"/>
    <property type="molecule type" value="Genomic_DNA"/>
</dbReference>
<organism evidence="1 2">
    <name type="scientific">Halomonas huangheensis</name>
    <dbReference type="NCBI Taxonomy" id="1178482"/>
    <lineage>
        <taxon>Bacteria</taxon>
        <taxon>Pseudomonadati</taxon>
        <taxon>Pseudomonadota</taxon>
        <taxon>Gammaproteobacteria</taxon>
        <taxon>Oceanospirillales</taxon>
        <taxon>Halomonadaceae</taxon>
        <taxon>Halomonas</taxon>
    </lineage>
</organism>
<name>W1N6Z9_9GAMM</name>
<gene>
    <name evidence="1" type="ORF">BJB45_14060</name>
</gene>
<dbReference type="Proteomes" id="UP000019113">
    <property type="component" value="Unassembled WGS sequence"/>
</dbReference>
<protein>
    <submittedName>
        <fullName evidence="1">Uncharacterized protein</fullName>
    </submittedName>
</protein>